<dbReference type="Gene3D" id="2.30.30.60">
    <property type="match status" value="1"/>
</dbReference>
<dbReference type="Proteomes" id="UP000279259">
    <property type="component" value="Unassembled WGS sequence"/>
</dbReference>
<reference evidence="10 11" key="1">
    <citation type="submission" date="2018-11" db="EMBL/GenBank/DDBJ databases">
        <title>Genome sequence of Saitozyma podzolica DSM 27192.</title>
        <authorList>
            <person name="Aliyu H."/>
            <person name="Gorte O."/>
            <person name="Ochsenreither K."/>
        </authorList>
    </citation>
    <scope>NUCLEOTIDE SEQUENCE [LARGE SCALE GENOMIC DNA]</scope>
    <source>
        <strain evidence="10 11">DSM 27192</strain>
    </source>
</reference>
<dbReference type="GO" id="GO:0005789">
    <property type="term" value="C:endoplasmic reticulum membrane"/>
    <property type="evidence" value="ECO:0007669"/>
    <property type="project" value="UniProtKB-SubCell"/>
</dbReference>
<feature type="region of interest" description="Disordered" evidence="7">
    <location>
        <begin position="33"/>
        <end position="200"/>
    </location>
</feature>
<feature type="transmembrane region" description="Helical" evidence="8">
    <location>
        <begin position="337"/>
        <end position="356"/>
    </location>
</feature>
<dbReference type="InterPro" id="IPR016688">
    <property type="entry name" value="MscS-like_plants/fungi"/>
</dbReference>
<keyword evidence="11" id="KW-1185">Reference proteome</keyword>
<dbReference type="Pfam" id="PF00924">
    <property type="entry name" value="MS_channel_2nd"/>
    <property type="match status" value="1"/>
</dbReference>
<feature type="transmembrane region" description="Helical" evidence="8">
    <location>
        <begin position="283"/>
        <end position="306"/>
    </location>
</feature>
<name>A0A427YNY2_9TREE</name>
<dbReference type="PROSITE" id="PS50222">
    <property type="entry name" value="EF_HAND_2"/>
    <property type="match status" value="1"/>
</dbReference>
<dbReference type="PANTHER" id="PTHR31323:SF15">
    <property type="entry name" value="MECHANOSENSITIVE ION CHANNEL PROTEIN MSY1"/>
    <property type="match status" value="1"/>
</dbReference>
<feature type="transmembrane region" description="Helical" evidence="8">
    <location>
        <begin position="368"/>
        <end position="387"/>
    </location>
</feature>
<evidence type="ECO:0000256" key="2">
    <source>
        <dbReference type="ARBA" id="ARBA00008017"/>
    </source>
</evidence>
<feature type="transmembrane region" description="Helical" evidence="8">
    <location>
        <begin position="619"/>
        <end position="643"/>
    </location>
</feature>
<accession>A0A427YNY2</accession>
<feature type="transmembrane region" description="Helical" evidence="8">
    <location>
        <begin position="588"/>
        <end position="607"/>
    </location>
</feature>
<evidence type="ECO:0000256" key="3">
    <source>
        <dbReference type="ARBA" id="ARBA00022692"/>
    </source>
</evidence>
<evidence type="ECO:0000256" key="5">
    <source>
        <dbReference type="ARBA" id="ARBA00023136"/>
    </source>
</evidence>
<dbReference type="InterPro" id="IPR023408">
    <property type="entry name" value="MscS_beta-dom_sf"/>
</dbReference>
<dbReference type="PANTHER" id="PTHR31323">
    <property type="entry name" value="MECHANOSENSITIVE ION CHANNEL PROTEIN MSY2"/>
    <property type="match status" value="1"/>
</dbReference>
<dbReference type="Pfam" id="PF25886">
    <property type="entry name" value="Msy1"/>
    <property type="match status" value="1"/>
</dbReference>
<evidence type="ECO:0000256" key="6">
    <source>
        <dbReference type="PIRNR" id="PIRNR017209"/>
    </source>
</evidence>
<dbReference type="InterPro" id="IPR058650">
    <property type="entry name" value="Msy1/2-like"/>
</dbReference>
<dbReference type="AlphaFoldDB" id="A0A427YNY2"/>
<dbReference type="PIRSF" id="PIRSF017209">
    <property type="entry name" value="Memb_At2g17000_prd"/>
    <property type="match status" value="1"/>
</dbReference>
<feature type="compositionally biased region" description="Polar residues" evidence="7">
    <location>
        <begin position="86"/>
        <end position="105"/>
    </location>
</feature>
<dbReference type="InterPro" id="IPR002048">
    <property type="entry name" value="EF_hand_dom"/>
</dbReference>
<evidence type="ECO:0000313" key="11">
    <source>
        <dbReference type="Proteomes" id="UP000279259"/>
    </source>
</evidence>
<dbReference type="OrthoDB" id="544685at2759"/>
<comment type="subcellular location">
    <subcellularLocation>
        <location evidence="1">Endomembrane system</location>
        <topology evidence="1">Multi-pass membrane protein</topology>
    </subcellularLocation>
    <subcellularLocation>
        <location evidence="6">Endoplasmic reticulum membrane</location>
    </subcellularLocation>
</comment>
<organism evidence="10 11">
    <name type="scientific">Saitozyma podzolica</name>
    <dbReference type="NCBI Taxonomy" id="1890683"/>
    <lineage>
        <taxon>Eukaryota</taxon>
        <taxon>Fungi</taxon>
        <taxon>Dikarya</taxon>
        <taxon>Basidiomycota</taxon>
        <taxon>Agaricomycotina</taxon>
        <taxon>Tremellomycetes</taxon>
        <taxon>Tremellales</taxon>
        <taxon>Trimorphomycetaceae</taxon>
        <taxon>Saitozyma</taxon>
    </lineage>
</organism>
<keyword evidence="4 8" id="KW-1133">Transmembrane helix</keyword>
<dbReference type="InterPro" id="IPR006685">
    <property type="entry name" value="MscS_channel_2nd"/>
</dbReference>
<dbReference type="Gene3D" id="1.10.238.10">
    <property type="entry name" value="EF-hand"/>
    <property type="match status" value="1"/>
</dbReference>
<proteinExistence type="inferred from homology"/>
<dbReference type="GO" id="GO:0005262">
    <property type="term" value="F:calcium channel activity"/>
    <property type="evidence" value="ECO:0007669"/>
    <property type="project" value="TreeGrafter"/>
</dbReference>
<feature type="region of interest" description="Disordered" evidence="7">
    <location>
        <begin position="889"/>
        <end position="930"/>
    </location>
</feature>
<keyword evidence="3 8" id="KW-0812">Transmembrane</keyword>
<evidence type="ECO:0000256" key="1">
    <source>
        <dbReference type="ARBA" id="ARBA00004127"/>
    </source>
</evidence>
<dbReference type="InterPro" id="IPR010920">
    <property type="entry name" value="LSM_dom_sf"/>
</dbReference>
<dbReference type="GO" id="GO:0005509">
    <property type="term" value="F:calcium ion binding"/>
    <property type="evidence" value="ECO:0007669"/>
    <property type="project" value="InterPro"/>
</dbReference>
<feature type="compositionally biased region" description="Low complexity" evidence="7">
    <location>
        <begin position="139"/>
        <end position="154"/>
    </location>
</feature>
<evidence type="ECO:0000256" key="7">
    <source>
        <dbReference type="SAM" id="MobiDB-lite"/>
    </source>
</evidence>
<dbReference type="EMBL" id="RSCD01000005">
    <property type="protein sequence ID" value="RSH92793.1"/>
    <property type="molecule type" value="Genomic_DNA"/>
</dbReference>
<sequence>MSGYPNDHVKHSDFAGQPVSVYPEAAGMNRNYLGAEPEHIRGPSVEVSDSEAYDLSALGRADSRSPLHTPQSQHVGAQGYPLPPGAQQTGPYPQGPSTPQQSVPSVNRVHYPPSPYIATARHDAPADQHYTSIPLNDESPSSARPSRSTSPNRSGANTPNSGRKKPWSFLPMHGATASGHMTPSGDSEKKRPKNRRNQSWDLLGDRADWEEYNPAKASVENLRFAEGDAGTTKLSRFYYWALNRGIVVRWALYIIPVLALLWIPGIVGLTAAKDATIWGTHLLWFSVWLSVVWGGFWGSTAVFLIVPSFWRNTVGTIIPGAKKYTDIIGNLGRYAKLIVWSLAMWVSFTPIIINNYTGDQSATSRTNLTTIASLLFGVFLCSIVFGVEKLLVQLIALQFHQDSYEDRLKEQKFQIRCLTTLYINSRDIPGRTDTLTDAQSTKTKGSQIPKIALRKALRGLREVAQTTTTALGNVASEMAGQSVLQTNSPSNRVTAALTSFNKSKALARRLFYSFRQPGADHVAIADIARFFPDLETAQAAFAVFDQDGNGDATRDEIEGAVVSIHRDRLSLEASMRDLDGAVRRLDDIFMAIVLAIWILIMAAMVTTKLTTLVTSAGTFILGLSWLIGTTMQEILLSCIFLFVKHPYDVGDRVDIDGNSYTVAKMQLLSTSFRRVDGKYVWIGHTVLAAKVIENVRRSGPTHETFTFEVAFDTSFEALQSLRARMLHFCKENGRDFLPIFDVVVDDIPGQGKMVLKADIKYKSNWQQGALKVQRRNKWICALKMTLMDLKIWGPAGAGDPAPPPPDPVQYTLVPYEIASAAPKSESPPPTFQSATAIGHTATSLTDRQEIINDSTQDIWDEHDELGNASTAAPSRIGTPGLETPMSFNVGTPLNSGSVNGPRQRAPTHTDTGEAIEMTSAPVARRDFGGR</sequence>
<keyword evidence="5 6" id="KW-0472">Membrane</keyword>
<dbReference type="STRING" id="1890683.A0A427YNY2"/>
<feature type="domain" description="EF-hand" evidence="9">
    <location>
        <begin position="532"/>
        <end position="567"/>
    </location>
</feature>
<protein>
    <recommendedName>
        <fullName evidence="6">Mechanosensitive ion channel protein</fullName>
    </recommendedName>
</protein>
<comment type="caution">
    <text evidence="10">The sequence shown here is derived from an EMBL/GenBank/DDBJ whole genome shotgun (WGS) entry which is preliminary data.</text>
</comment>
<feature type="compositionally biased region" description="Polar residues" evidence="7">
    <location>
        <begin position="889"/>
        <end position="900"/>
    </location>
</feature>
<evidence type="ECO:0000313" key="10">
    <source>
        <dbReference type="EMBL" id="RSH92793.1"/>
    </source>
</evidence>
<feature type="transmembrane region" description="Helical" evidence="8">
    <location>
        <begin position="250"/>
        <end position="271"/>
    </location>
</feature>
<evidence type="ECO:0000259" key="9">
    <source>
        <dbReference type="PROSITE" id="PS50222"/>
    </source>
</evidence>
<feature type="compositionally biased region" description="Polar residues" evidence="7">
    <location>
        <begin position="66"/>
        <end position="75"/>
    </location>
</feature>
<dbReference type="SUPFAM" id="SSF50182">
    <property type="entry name" value="Sm-like ribonucleoproteins"/>
    <property type="match status" value="1"/>
</dbReference>
<keyword evidence="6" id="KW-0256">Endoplasmic reticulum</keyword>
<comment type="similarity">
    <text evidence="2 6">Belongs to the MscS (TC 1.A.23) family.</text>
</comment>
<evidence type="ECO:0000256" key="4">
    <source>
        <dbReference type="ARBA" id="ARBA00022989"/>
    </source>
</evidence>
<gene>
    <name evidence="10" type="ORF">EHS25_008239</name>
</gene>
<dbReference type="GO" id="GO:0006874">
    <property type="term" value="P:intracellular calcium ion homeostasis"/>
    <property type="evidence" value="ECO:0007669"/>
    <property type="project" value="TreeGrafter"/>
</dbReference>
<evidence type="ECO:0000256" key="8">
    <source>
        <dbReference type="SAM" id="Phobius"/>
    </source>
</evidence>